<dbReference type="GO" id="GO:0008556">
    <property type="term" value="F:P-type potassium transmembrane transporter activity"/>
    <property type="evidence" value="ECO:0007669"/>
    <property type="project" value="InterPro"/>
</dbReference>
<accession>A0A1I2N830</accession>
<dbReference type="Proteomes" id="UP000199645">
    <property type="component" value="Unassembled WGS sequence"/>
</dbReference>
<evidence type="ECO:0000313" key="2">
    <source>
        <dbReference type="EMBL" id="SFF97541.1"/>
    </source>
</evidence>
<dbReference type="EMBL" id="FONV01000037">
    <property type="protein sequence ID" value="SFF97541.1"/>
    <property type="molecule type" value="Genomic_DNA"/>
</dbReference>
<keyword evidence="1" id="KW-1133">Transmembrane helix</keyword>
<protein>
    <submittedName>
        <fullName evidence="2">K+-transporting ATPase, KdpF subunit</fullName>
    </submittedName>
</protein>
<keyword evidence="3" id="KW-1185">Reference proteome</keyword>
<dbReference type="RefSeq" id="WP_093622325.1">
    <property type="nucleotide sequence ID" value="NZ_BOMT01000116.1"/>
</dbReference>
<dbReference type="InterPro" id="IPR011726">
    <property type="entry name" value="KdpF"/>
</dbReference>
<dbReference type="STRING" id="35752.SAMN05421541_13728"/>
<gene>
    <name evidence="2" type="ORF">SAMN05421541_13728</name>
</gene>
<organism evidence="2 3">
    <name type="scientific">Actinoplanes philippinensis</name>
    <dbReference type="NCBI Taxonomy" id="35752"/>
    <lineage>
        <taxon>Bacteria</taxon>
        <taxon>Bacillati</taxon>
        <taxon>Actinomycetota</taxon>
        <taxon>Actinomycetes</taxon>
        <taxon>Micromonosporales</taxon>
        <taxon>Micromonosporaceae</taxon>
        <taxon>Actinoplanes</taxon>
    </lineage>
</organism>
<reference evidence="2 3" key="1">
    <citation type="submission" date="2016-10" db="EMBL/GenBank/DDBJ databases">
        <authorList>
            <person name="de Groot N.N."/>
        </authorList>
    </citation>
    <scope>NUCLEOTIDE SEQUENCE [LARGE SCALE GENOMIC DNA]</scope>
    <source>
        <strain evidence="2 3">DSM 43019</strain>
    </source>
</reference>
<dbReference type="GO" id="GO:0005886">
    <property type="term" value="C:plasma membrane"/>
    <property type="evidence" value="ECO:0007669"/>
    <property type="project" value="InterPro"/>
</dbReference>
<proteinExistence type="predicted"/>
<evidence type="ECO:0000256" key="1">
    <source>
        <dbReference type="SAM" id="Phobius"/>
    </source>
</evidence>
<feature type="transmembrane region" description="Helical" evidence="1">
    <location>
        <begin position="6"/>
        <end position="25"/>
    </location>
</feature>
<keyword evidence="1" id="KW-0472">Membrane</keyword>
<evidence type="ECO:0000313" key="3">
    <source>
        <dbReference type="Proteomes" id="UP000199645"/>
    </source>
</evidence>
<keyword evidence="1" id="KW-0812">Transmembrane</keyword>
<dbReference type="AlphaFoldDB" id="A0A1I2N830"/>
<sequence length="29" mass="2969">MSAVNLAGLILAVALAALLVAALLFPERF</sequence>
<dbReference type="Pfam" id="PF09604">
    <property type="entry name" value="Potass_KdpF"/>
    <property type="match status" value="1"/>
</dbReference>
<name>A0A1I2N830_9ACTN</name>